<dbReference type="Pfam" id="PF00501">
    <property type="entry name" value="AMP-binding"/>
    <property type="match status" value="1"/>
</dbReference>
<keyword evidence="3" id="KW-1185">Reference proteome</keyword>
<dbReference type="Proteomes" id="UP000217210">
    <property type="component" value="Chromosome"/>
</dbReference>
<dbReference type="PANTHER" id="PTHR43201">
    <property type="entry name" value="ACYL-COA SYNTHETASE"/>
    <property type="match status" value="1"/>
</dbReference>
<dbReference type="AlphaFoldDB" id="A0A249L376"/>
<dbReference type="Gene3D" id="3.30.300.30">
    <property type="match status" value="1"/>
</dbReference>
<evidence type="ECO:0000313" key="3">
    <source>
        <dbReference type="Proteomes" id="UP000217210"/>
    </source>
</evidence>
<dbReference type="RefSeq" id="WP_095687679.1">
    <property type="nucleotide sequence ID" value="NZ_CP016779.1"/>
</dbReference>
<proteinExistence type="predicted"/>
<dbReference type="InterPro" id="IPR000873">
    <property type="entry name" value="AMP-dep_synth/lig_dom"/>
</dbReference>
<dbReference type="InterPro" id="IPR045851">
    <property type="entry name" value="AMP-bd_C_sf"/>
</dbReference>
<accession>A0A249L376</accession>
<dbReference type="EMBL" id="CP016779">
    <property type="protein sequence ID" value="ASY23389.1"/>
    <property type="molecule type" value="Genomic_DNA"/>
</dbReference>
<dbReference type="OrthoDB" id="9803968at2"/>
<keyword evidence="2" id="KW-0436">Ligase</keyword>
<gene>
    <name evidence="2" type="ORF">B1sIIB91_00325</name>
</gene>
<dbReference type="GO" id="GO:0006631">
    <property type="term" value="P:fatty acid metabolic process"/>
    <property type="evidence" value="ECO:0007669"/>
    <property type="project" value="TreeGrafter"/>
</dbReference>
<feature type="domain" description="AMP-dependent synthetase/ligase" evidence="1">
    <location>
        <begin position="51"/>
        <end position="214"/>
    </location>
</feature>
<dbReference type="Gene3D" id="3.40.50.12780">
    <property type="entry name" value="N-terminal domain of ligase-like"/>
    <property type="match status" value="1"/>
</dbReference>
<evidence type="ECO:0000259" key="1">
    <source>
        <dbReference type="Pfam" id="PF00501"/>
    </source>
</evidence>
<name>A0A249L376_9ACTN</name>
<sequence>MGEKELRALIPIQAEWSIPQLQENLAAALEGSGPALSTGSLSLTEIGKEITLVVNTSGSTSSAKSVALSSSALIASTNASHKYLGATPGDSWSLLLPTSHIAGLNVLIRATALGSRVIDNRNTSNYIDADFISIVPTQLHKALTGDLKLLEHLTAAEAVLVGGGSISDKLKKEAAAKHIKVVTTYGMTEMSGGCVYNQKPLDGVEIKVNDAGQIKLTGPMIASGYLSDEGEIKAFSNDGWFESTDLGSFTSGMLKVNGRSDEVIISGGENISLLLVEEKVRELLPNQEIIAFSLPDDMWGEKLCLGSNSKIDLMSLKEKLGSIMTPKLVFLFDQIPITSIGKPDRRAAADLARKIGVSNE</sequence>
<organism evidence="2 3">
    <name type="scientific">Candidatus Nanopelagicus abundans</name>
    <dbReference type="NCBI Taxonomy" id="1884916"/>
    <lineage>
        <taxon>Bacteria</taxon>
        <taxon>Bacillati</taxon>
        <taxon>Actinomycetota</taxon>
        <taxon>Actinomycetes</taxon>
        <taxon>Candidatus Nanopelagicales</taxon>
        <taxon>Candidatus Nanopelagicaceae</taxon>
        <taxon>Candidatus Nanopelagicus</taxon>
    </lineage>
</organism>
<protein>
    <submittedName>
        <fullName evidence="2">O-succinylbenzoic acid--CoA ligase</fullName>
    </submittedName>
</protein>
<dbReference type="PANTHER" id="PTHR43201:SF32">
    <property type="entry name" value="2-SUCCINYLBENZOATE--COA LIGASE, CHLOROPLASTIC_PEROXISOMAL"/>
    <property type="match status" value="1"/>
</dbReference>
<dbReference type="GO" id="GO:0031956">
    <property type="term" value="F:medium-chain fatty acid-CoA ligase activity"/>
    <property type="evidence" value="ECO:0007669"/>
    <property type="project" value="TreeGrafter"/>
</dbReference>
<reference evidence="2 3" key="1">
    <citation type="submission" date="2016-07" db="EMBL/GenBank/DDBJ databases">
        <title>High microdiversification within the ubiquitous acI lineage of Actinobacteria.</title>
        <authorList>
            <person name="Neuenschwander S.M."/>
            <person name="Salcher M."/>
            <person name="Ghai R."/>
            <person name="Pernthaler J."/>
        </authorList>
    </citation>
    <scope>NUCLEOTIDE SEQUENCE [LARGE SCALE GENOMIC DNA]</scope>
    <source>
        <strain evidence="2">MMS-IIB-91</strain>
    </source>
</reference>
<dbReference type="KEGG" id="nab:B1sIIB91_00325"/>
<dbReference type="InterPro" id="IPR042099">
    <property type="entry name" value="ANL_N_sf"/>
</dbReference>
<evidence type="ECO:0000313" key="2">
    <source>
        <dbReference type="EMBL" id="ASY23389.1"/>
    </source>
</evidence>
<dbReference type="SUPFAM" id="SSF56801">
    <property type="entry name" value="Acetyl-CoA synthetase-like"/>
    <property type="match status" value="1"/>
</dbReference>